<organism evidence="1 2">
    <name type="scientific">Aquamicrobium lusatiense</name>
    <dbReference type="NCBI Taxonomy" id="89772"/>
    <lineage>
        <taxon>Bacteria</taxon>
        <taxon>Pseudomonadati</taxon>
        <taxon>Pseudomonadota</taxon>
        <taxon>Alphaproteobacteria</taxon>
        <taxon>Hyphomicrobiales</taxon>
        <taxon>Phyllobacteriaceae</taxon>
        <taxon>Aquamicrobium</taxon>
    </lineage>
</organism>
<dbReference type="InterPro" id="IPR045720">
    <property type="entry name" value="DUF6074"/>
</dbReference>
<sequence length="87" mass="9755">MMGSIVLFPPARNLRRVRAVAIEALDLDGHRSSRFIRQACRTLFLELTVAFGLPPRIARIEVQAFQDAVQAEMIRQTYCIHETGGSA</sequence>
<dbReference type="Proteomes" id="UP000533306">
    <property type="component" value="Unassembled WGS sequence"/>
</dbReference>
<comment type="caution">
    <text evidence="1">The sequence shown here is derived from an EMBL/GenBank/DDBJ whole genome shotgun (WGS) entry which is preliminary data.</text>
</comment>
<dbReference type="EMBL" id="JACHEU010000001">
    <property type="protein sequence ID" value="MBB6011898.1"/>
    <property type="molecule type" value="Genomic_DNA"/>
</dbReference>
<evidence type="ECO:0000313" key="1">
    <source>
        <dbReference type="EMBL" id="MBB6011898.1"/>
    </source>
</evidence>
<dbReference type="AlphaFoldDB" id="A0A7W9VUD7"/>
<proteinExistence type="predicted"/>
<keyword evidence="2" id="KW-1185">Reference proteome</keyword>
<reference evidence="1 2" key="1">
    <citation type="submission" date="2020-08" db="EMBL/GenBank/DDBJ databases">
        <title>Genomic Encyclopedia of Type Strains, Phase IV (KMG-IV): sequencing the most valuable type-strain genomes for metagenomic binning, comparative biology and taxonomic classification.</title>
        <authorList>
            <person name="Goeker M."/>
        </authorList>
    </citation>
    <scope>NUCLEOTIDE SEQUENCE [LARGE SCALE GENOMIC DNA]</scope>
    <source>
        <strain evidence="1 2">DSM 11099</strain>
    </source>
</reference>
<evidence type="ECO:0000313" key="2">
    <source>
        <dbReference type="Proteomes" id="UP000533306"/>
    </source>
</evidence>
<protein>
    <submittedName>
        <fullName evidence="1">Actin-like ATPase involved in cell morphogenesis</fullName>
    </submittedName>
</protein>
<name>A0A7W9VUD7_9HYPH</name>
<dbReference type="Pfam" id="PF19551">
    <property type="entry name" value="DUF6074"/>
    <property type="match status" value="1"/>
</dbReference>
<accession>A0A7W9VUD7</accession>
<gene>
    <name evidence="1" type="ORF">HNR59_001243</name>
</gene>